<evidence type="ECO:0008006" key="5">
    <source>
        <dbReference type="Google" id="ProtNLM"/>
    </source>
</evidence>
<organism evidence="2 3">
    <name type="scientific">Limosilactobacillus fastidiosus</name>
    <dbReference type="NCBI Taxonomy" id="2759855"/>
    <lineage>
        <taxon>Bacteria</taxon>
        <taxon>Bacillati</taxon>
        <taxon>Bacillota</taxon>
        <taxon>Bacilli</taxon>
        <taxon>Lactobacillales</taxon>
        <taxon>Lactobacillaceae</taxon>
        <taxon>Limosilactobacillus</taxon>
    </lineage>
</organism>
<reference evidence="3 4" key="1">
    <citation type="submission" date="2020-07" db="EMBL/GenBank/DDBJ databases">
        <title>Description of Limosilactobacillus balticus sp. nov., Limosilactobacillus agrestis sp. nov., Limosilactobacillus albertensis sp. nov., Limosilactobacillus rudii sp. nov., Limosilactobacillus fastidiosus sp. nov., five novel Limosilactobacillus species isolated from the vertebrate gastrointestinal tract, and proposal of 6 subspecies of Limosilactobacillus reuteri adapted to the gastrointestinal tract of specific vertebrate hosts.</title>
        <authorList>
            <person name="Li F."/>
            <person name="Cheng C."/>
            <person name="Zheng J."/>
            <person name="Quevedo R.M."/>
            <person name="Li J."/>
            <person name="Roos S."/>
            <person name="Gaenzle M.G."/>
            <person name="Walter J."/>
        </authorList>
    </citation>
    <scope>NUCLEOTIDE SEQUENCE [LARGE SCALE GENOMIC DNA]</scope>
    <source>
        <strain evidence="2 3">WF-MA3-C</strain>
        <strain evidence="1 4">WF-MO7-1</strain>
    </source>
</reference>
<evidence type="ECO:0000313" key="1">
    <source>
        <dbReference type="EMBL" id="MBB1062578.1"/>
    </source>
</evidence>
<dbReference type="InterPro" id="IPR059218">
    <property type="entry name" value="LBP_cg2779-like"/>
</dbReference>
<accession>A0A7W3YBA1</accession>
<evidence type="ECO:0000313" key="4">
    <source>
        <dbReference type="Proteomes" id="UP000544052"/>
    </source>
</evidence>
<dbReference type="NCBIfam" id="NF040507">
    <property type="entry name" value="LBP_cg2779_fam"/>
    <property type="match status" value="1"/>
</dbReference>
<dbReference type="RefSeq" id="WP_182580347.1">
    <property type="nucleotide sequence ID" value="NZ_JACIUY010000044.1"/>
</dbReference>
<name>A0A7W3YBA1_9LACO</name>
<protein>
    <recommendedName>
        <fullName evidence="5">XRE family transcriptional regulator</fullName>
    </recommendedName>
</protein>
<evidence type="ECO:0000313" key="3">
    <source>
        <dbReference type="Proteomes" id="UP000518255"/>
    </source>
</evidence>
<dbReference type="AlphaFoldDB" id="A0A7W3YBA1"/>
<dbReference type="EMBL" id="JACIUY010000044">
    <property type="protein sequence ID" value="MBB1085469.1"/>
    <property type="molecule type" value="Genomic_DNA"/>
</dbReference>
<gene>
    <name evidence="2" type="ORF">H5R63_01475</name>
    <name evidence="1" type="ORF">H5R64_02000</name>
</gene>
<dbReference type="Proteomes" id="UP000518255">
    <property type="component" value="Unassembled WGS sequence"/>
</dbReference>
<evidence type="ECO:0000313" key="2">
    <source>
        <dbReference type="EMBL" id="MBB1085469.1"/>
    </source>
</evidence>
<sequence>MDNLNEIAQELIKFEREQDMNDNQVAFGSHLSVERIHDIKSGNSDATDEEAELIERFMQSNNSSTD</sequence>
<keyword evidence="4" id="KW-1185">Reference proteome</keyword>
<comment type="caution">
    <text evidence="2">The sequence shown here is derived from an EMBL/GenBank/DDBJ whole genome shotgun (WGS) entry which is preliminary data.</text>
</comment>
<dbReference type="Proteomes" id="UP000544052">
    <property type="component" value="Unassembled WGS sequence"/>
</dbReference>
<dbReference type="EMBL" id="JACIUZ010000019">
    <property type="protein sequence ID" value="MBB1062578.1"/>
    <property type="molecule type" value="Genomic_DNA"/>
</dbReference>
<proteinExistence type="predicted"/>